<evidence type="ECO:0000256" key="2">
    <source>
        <dbReference type="PIRSR" id="PIRSR603782-1"/>
    </source>
</evidence>
<dbReference type="PROSITE" id="PS51257">
    <property type="entry name" value="PROKAR_LIPOPROTEIN"/>
    <property type="match status" value="1"/>
</dbReference>
<dbReference type="CDD" id="cd02968">
    <property type="entry name" value="SCO"/>
    <property type="match status" value="1"/>
</dbReference>
<dbReference type="PANTHER" id="PTHR12151">
    <property type="entry name" value="ELECTRON TRANSPORT PROTIN SCO1/SENC FAMILY MEMBER"/>
    <property type="match status" value="1"/>
</dbReference>
<feature type="binding site" evidence="2">
    <location>
        <position position="168"/>
    </location>
    <ligand>
        <name>Cu cation</name>
        <dbReference type="ChEBI" id="CHEBI:23378"/>
    </ligand>
</feature>
<feature type="transmembrane region" description="Helical" evidence="4">
    <location>
        <begin position="7"/>
        <end position="24"/>
    </location>
</feature>
<reference evidence="6" key="1">
    <citation type="submission" date="2016-10" db="EMBL/GenBank/DDBJ databases">
        <authorList>
            <person name="Varghese N."/>
            <person name="Submissions S."/>
        </authorList>
    </citation>
    <scope>NUCLEOTIDE SEQUENCE [LARGE SCALE GENOMIC DNA]</scope>
    <source>
        <strain evidence="6">SP</strain>
    </source>
</reference>
<keyword evidence="4" id="KW-0472">Membrane</keyword>
<dbReference type="Pfam" id="PF02630">
    <property type="entry name" value="SCO1-SenC"/>
    <property type="match status" value="1"/>
</dbReference>
<accession>A0A1H3PM31</accession>
<name>A0A1H3PM31_9BACI</name>
<evidence type="ECO:0000256" key="3">
    <source>
        <dbReference type="PIRSR" id="PIRSR603782-2"/>
    </source>
</evidence>
<evidence type="ECO:0000256" key="1">
    <source>
        <dbReference type="ARBA" id="ARBA00010996"/>
    </source>
</evidence>
<feature type="binding site" evidence="2">
    <location>
        <position position="78"/>
    </location>
    <ligand>
        <name>Cu cation</name>
        <dbReference type="ChEBI" id="CHEBI:23378"/>
    </ligand>
</feature>
<keyword evidence="4" id="KW-1133">Transmembrane helix</keyword>
<dbReference type="PANTHER" id="PTHR12151:SF25">
    <property type="entry name" value="LINALOOL DEHYDRATASE_ISOMERASE DOMAIN-CONTAINING PROTEIN"/>
    <property type="match status" value="1"/>
</dbReference>
<keyword evidence="2" id="KW-0479">Metal-binding</keyword>
<dbReference type="EMBL" id="FNPI01000005">
    <property type="protein sequence ID" value="SDZ01990.1"/>
    <property type="molecule type" value="Genomic_DNA"/>
</dbReference>
<keyword evidence="2" id="KW-0186">Copper</keyword>
<comment type="similarity">
    <text evidence="1">Belongs to the SCO1/2 family.</text>
</comment>
<dbReference type="Gene3D" id="3.40.30.10">
    <property type="entry name" value="Glutaredoxin"/>
    <property type="match status" value="1"/>
</dbReference>
<proteinExistence type="inferred from homology"/>
<dbReference type="InterPro" id="IPR036249">
    <property type="entry name" value="Thioredoxin-like_sf"/>
</dbReference>
<feature type="disulfide bond" description="Redox-active" evidence="3">
    <location>
        <begin position="78"/>
        <end position="82"/>
    </location>
</feature>
<keyword evidence="3" id="KW-1015">Disulfide bond</keyword>
<keyword evidence="4" id="KW-0812">Transmembrane</keyword>
<evidence type="ECO:0000313" key="5">
    <source>
        <dbReference type="EMBL" id="SDZ01990.1"/>
    </source>
</evidence>
<organism evidence="5 6">
    <name type="scientific">Evansella caseinilytica</name>
    <dbReference type="NCBI Taxonomy" id="1503961"/>
    <lineage>
        <taxon>Bacteria</taxon>
        <taxon>Bacillati</taxon>
        <taxon>Bacillota</taxon>
        <taxon>Bacilli</taxon>
        <taxon>Bacillales</taxon>
        <taxon>Bacillaceae</taxon>
        <taxon>Evansella</taxon>
    </lineage>
</organism>
<dbReference type="AlphaFoldDB" id="A0A1H3PM31"/>
<dbReference type="InterPro" id="IPR003782">
    <property type="entry name" value="SCO1/SenC"/>
</dbReference>
<dbReference type="SUPFAM" id="SSF52833">
    <property type="entry name" value="Thioredoxin-like"/>
    <property type="match status" value="1"/>
</dbReference>
<sequence length="204" mass="23441">MKRWKGYIFIGMLFVFLQGCSFMYQNSTPESSAIIDLTNSEEEFLITPLTGVDQNGEAWSTDEMADTWWVAKTIFSRCPTVCMTMTPNMVKLQEAIVDEGLDVEIISFTVDPEFDTPERMAEYGEAYGASFDNWRFITGYTEEEIVEFVLDSFRAPVMRVEEQNDISHPTRFYLMNGHEIVRMYKGDEGFDLDATIKDMAGLIK</sequence>
<gene>
    <name evidence="5" type="ORF">SAMN05421736_105105</name>
</gene>
<evidence type="ECO:0000313" key="6">
    <source>
        <dbReference type="Proteomes" id="UP000198935"/>
    </source>
</evidence>
<dbReference type="STRING" id="1503961.SAMN05421736_105105"/>
<protein>
    <submittedName>
        <fullName evidence="5">Protein SCO1/2</fullName>
    </submittedName>
</protein>
<dbReference type="GO" id="GO:0046872">
    <property type="term" value="F:metal ion binding"/>
    <property type="evidence" value="ECO:0007669"/>
    <property type="project" value="UniProtKB-KW"/>
</dbReference>
<keyword evidence="6" id="KW-1185">Reference proteome</keyword>
<feature type="binding site" evidence="2">
    <location>
        <position position="82"/>
    </location>
    <ligand>
        <name>Cu cation</name>
        <dbReference type="ChEBI" id="CHEBI:23378"/>
    </ligand>
</feature>
<evidence type="ECO:0000256" key="4">
    <source>
        <dbReference type="SAM" id="Phobius"/>
    </source>
</evidence>
<dbReference type="Proteomes" id="UP000198935">
    <property type="component" value="Unassembled WGS sequence"/>
</dbReference>